<dbReference type="PROSITE" id="PS51068">
    <property type="entry name" value="FPG_CAT"/>
    <property type="match status" value="1"/>
</dbReference>
<evidence type="ECO:0000256" key="5">
    <source>
        <dbReference type="ARBA" id="ARBA00023125"/>
    </source>
</evidence>
<feature type="compositionally biased region" description="Basic and acidic residues" evidence="10">
    <location>
        <begin position="373"/>
        <end position="387"/>
    </location>
</feature>
<evidence type="ECO:0000256" key="2">
    <source>
        <dbReference type="ARBA" id="ARBA00009409"/>
    </source>
</evidence>
<evidence type="ECO:0000313" key="13">
    <source>
        <dbReference type="Proteomes" id="UP001590950"/>
    </source>
</evidence>
<evidence type="ECO:0000259" key="11">
    <source>
        <dbReference type="PROSITE" id="PS51068"/>
    </source>
</evidence>
<evidence type="ECO:0000256" key="3">
    <source>
        <dbReference type="ARBA" id="ARBA00022763"/>
    </source>
</evidence>
<keyword evidence="6" id="KW-0234">DNA repair</keyword>
<dbReference type="Pfam" id="PF01149">
    <property type="entry name" value="Fapy_DNA_glyco"/>
    <property type="match status" value="1"/>
</dbReference>
<keyword evidence="13" id="KW-1185">Reference proteome</keyword>
<evidence type="ECO:0000256" key="10">
    <source>
        <dbReference type="SAM" id="MobiDB-lite"/>
    </source>
</evidence>
<evidence type="ECO:0000256" key="1">
    <source>
        <dbReference type="ARBA" id="ARBA00001668"/>
    </source>
</evidence>
<dbReference type="InterPro" id="IPR010979">
    <property type="entry name" value="Ribosomal_uS13-like_H2TH"/>
</dbReference>
<keyword evidence="5" id="KW-0238">DNA-binding</keyword>
<dbReference type="Gene3D" id="3.20.190.10">
    <property type="entry name" value="MutM-like, N-terminal"/>
    <property type="match status" value="1"/>
</dbReference>
<accession>A0ABR4AFV0</accession>
<dbReference type="EMBL" id="JBEFKJ010000011">
    <property type="protein sequence ID" value="KAL2043472.1"/>
    <property type="molecule type" value="Genomic_DNA"/>
</dbReference>
<evidence type="ECO:0000256" key="9">
    <source>
        <dbReference type="ARBA" id="ARBA00023295"/>
    </source>
</evidence>
<feature type="region of interest" description="Disordered" evidence="10">
    <location>
        <begin position="291"/>
        <end position="397"/>
    </location>
</feature>
<feature type="compositionally biased region" description="Basic and acidic residues" evidence="10">
    <location>
        <begin position="298"/>
        <end position="311"/>
    </location>
</feature>
<dbReference type="Gene3D" id="1.10.8.50">
    <property type="match status" value="1"/>
</dbReference>
<proteinExistence type="inferred from homology"/>
<dbReference type="InterPro" id="IPR035937">
    <property type="entry name" value="FPG_N"/>
</dbReference>
<evidence type="ECO:0000256" key="4">
    <source>
        <dbReference type="ARBA" id="ARBA00022801"/>
    </source>
</evidence>
<feature type="domain" description="Formamidopyrimidine-DNA glycosylase catalytic" evidence="11">
    <location>
        <begin position="2"/>
        <end position="133"/>
    </location>
</feature>
<name>A0ABR4AFV0_9LECA</name>
<sequence length="397" mass="44677">MPEIGEVARIVNYLQKHLVGKTLAVVKAQHDDIIFGKVGCSAEAFEKALTGKKVMGARQQGKYFWMEMSSPPHPLMHFGMTGWMNIRDEETAYYKPDNPKTTNEWPPKFWKFALQTAEEPKAEAAFVDKRRLARIRLIDCVASEIRKVSPLVQNGPDPIVDKEIFTEDWLGAKLASKKVPIKALLLDQVNISGIGNWVGDEVLYNARIHPEQYSNTLSLEQVKQLHKSIQYVCGFAVDNLADSSKFPEDWLFKHRWGKGKKDSATKLPNGDKFVFLTVGGRTSCVVPSVQKKTGPVAKDVENEAEENVKSESEEEEKPAKRKRVPKSKDRKRTIDEESEPVENGDFNGVAHNEDEAEQASKPASKKRKSNGKAKIEDAKAMKINDRRRSTRMSGKGL</sequence>
<dbReference type="SMART" id="SM00898">
    <property type="entry name" value="Fapy_DNA_glyco"/>
    <property type="match status" value="1"/>
</dbReference>
<evidence type="ECO:0000256" key="8">
    <source>
        <dbReference type="ARBA" id="ARBA00023268"/>
    </source>
</evidence>
<dbReference type="Proteomes" id="UP001590950">
    <property type="component" value="Unassembled WGS sequence"/>
</dbReference>
<comment type="caution">
    <text evidence="12">The sequence shown here is derived from an EMBL/GenBank/DDBJ whole genome shotgun (WGS) entry which is preliminary data.</text>
</comment>
<keyword evidence="3" id="KW-0227">DNA damage</keyword>
<evidence type="ECO:0000313" key="12">
    <source>
        <dbReference type="EMBL" id="KAL2043472.1"/>
    </source>
</evidence>
<dbReference type="PANTHER" id="PTHR22993">
    <property type="entry name" value="FORMAMIDOPYRIMIDINE-DNA GLYCOSYLASE"/>
    <property type="match status" value="1"/>
</dbReference>
<gene>
    <name evidence="12" type="ORF">N7G274_003779</name>
</gene>
<feature type="compositionally biased region" description="Basic residues" evidence="10">
    <location>
        <begin position="319"/>
        <end position="331"/>
    </location>
</feature>
<keyword evidence="8" id="KW-0511">Multifunctional enzyme</keyword>
<dbReference type="CDD" id="cd08972">
    <property type="entry name" value="PF_Nei_N"/>
    <property type="match status" value="1"/>
</dbReference>
<organism evidence="12 13">
    <name type="scientific">Stereocaulon virgatum</name>
    <dbReference type="NCBI Taxonomy" id="373712"/>
    <lineage>
        <taxon>Eukaryota</taxon>
        <taxon>Fungi</taxon>
        <taxon>Dikarya</taxon>
        <taxon>Ascomycota</taxon>
        <taxon>Pezizomycotina</taxon>
        <taxon>Lecanoromycetes</taxon>
        <taxon>OSLEUM clade</taxon>
        <taxon>Lecanoromycetidae</taxon>
        <taxon>Lecanorales</taxon>
        <taxon>Lecanorineae</taxon>
        <taxon>Stereocaulaceae</taxon>
        <taxon>Stereocaulon</taxon>
    </lineage>
</organism>
<keyword evidence="4" id="KW-0378">Hydrolase</keyword>
<dbReference type="InterPro" id="IPR012319">
    <property type="entry name" value="FPG_cat"/>
</dbReference>
<keyword evidence="9" id="KW-0326">Glycosidase</keyword>
<dbReference type="PANTHER" id="PTHR22993:SF9">
    <property type="entry name" value="FORMAMIDOPYRIMIDINE-DNA GLYCOSYLASE"/>
    <property type="match status" value="1"/>
</dbReference>
<dbReference type="SUPFAM" id="SSF81624">
    <property type="entry name" value="N-terminal domain of MutM-like DNA repair proteins"/>
    <property type="match status" value="1"/>
</dbReference>
<comment type="catalytic activity">
    <reaction evidence="1">
        <text>Hydrolysis of DNA containing ring-opened 7-methylguanine residues, releasing 2,6-diamino-4-hydroxy-5-(N-methyl)formamidopyrimidine.</text>
        <dbReference type="EC" id="3.2.2.23"/>
    </reaction>
</comment>
<dbReference type="Pfam" id="PF06831">
    <property type="entry name" value="H2TH"/>
    <property type="match status" value="1"/>
</dbReference>
<evidence type="ECO:0000256" key="7">
    <source>
        <dbReference type="ARBA" id="ARBA00023239"/>
    </source>
</evidence>
<dbReference type="InterPro" id="IPR015886">
    <property type="entry name" value="H2TH_FPG"/>
</dbReference>
<comment type="similarity">
    <text evidence="2">Belongs to the FPG family.</text>
</comment>
<reference evidence="12 13" key="1">
    <citation type="submission" date="2024-09" db="EMBL/GenBank/DDBJ databases">
        <title>Rethinking Asexuality: The Enigmatic Case of Functional Sexual Genes in Lepraria (Stereocaulaceae).</title>
        <authorList>
            <person name="Doellman M."/>
            <person name="Sun Y."/>
            <person name="Barcenas-Pena A."/>
            <person name="Lumbsch H.T."/>
            <person name="Grewe F."/>
        </authorList>
    </citation>
    <scope>NUCLEOTIDE SEQUENCE [LARGE SCALE GENOMIC DNA]</scope>
    <source>
        <strain evidence="12 13">Mercado 3170</strain>
    </source>
</reference>
<keyword evidence="7" id="KW-0456">Lyase</keyword>
<dbReference type="SMART" id="SM01232">
    <property type="entry name" value="H2TH"/>
    <property type="match status" value="1"/>
</dbReference>
<dbReference type="SUPFAM" id="SSF46946">
    <property type="entry name" value="S13-like H2TH domain"/>
    <property type="match status" value="1"/>
</dbReference>
<evidence type="ECO:0000256" key="6">
    <source>
        <dbReference type="ARBA" id="ARBA00023204"/>
    </source>
</evidence>
<protein>
    <recommendedName>
        <fullName evidence="11">Formamidopyrimidine-DNA glycosylase catalytic domain-containing protein</fullName>
    </recommendedName>
</protein>